<reference evidence="2 3" key="1">
    <citation type="submission" date="2016-10" db="EMBL/GenBank/DDBJ databases">
        <authorList>
            <person name="de Groot N.N."/>
        </authorList>
    </citation>
    <scope>NUCLEOTIDE SEQUENCE [LARGE SCALE GENOMIC DNA]</scope>
    <source>
        <strain evidence="2 3">DSM 21019</strain>
    </source>
</reference>
<dbReference type="Proteomes" id="UP000199534">
    <property type="component" value="Unassembled WGS sequence"/>
</dbReference>
<evidence type="ECO:0000313" key="2">
    <source>
        <dbReference type="EMBL" id="SFR31453.1"/>
    </source>
</evidence>
<sequence>MTAKRAPWFKKIPNLLVLSLPLQWLLIQWLSRNPEWVERNYSQGIYLIFSGFFRWLYGWIPFSIGDVIYIFLLAYSTYLLITRWRGIRLHWKSYLRNIIAAFAVIHFTFYLLWGLNYFRQPLGDRLGLKKEYSQGELLAMTHYLTEKVNRQQESLPADSQKLLFEPYEKAVIFDQTLDGYGRIADSVPALAYNRHSLKTSLISTPLTYMGYGGYLNPFTGEAQVNARLPLFRFPVVSAHEIGHQLGYSAENETNFIGYLVTRQQEDPLLQYTAEAYALSYCLSEINRRDSVLAKQWVNRLNPGVRAHYAKQRTFWEAFENPLEPVFKAIFNSYLKANKQQDGIRSYNRVVGLIIAYHRQQGLLPQIPEPTPED</sequence>
<protein>
    <recommendedName>
        <fullName evidence="4">DUF3810 domain-containing protein</fullName>
    </recommendedName>
</protein>
<dbReference type="AlphaFoldDB" id="A0A1I6FNB7"/>
<keyword evidence="3" id="KW-1185">Reference proteome</keyword>
<dbReference type="Pfam" id="PF12725">
    <property type="entry name" value="DUF3810"/>
    <property type="match status" value="1"/>
</dbReference>
<dbReference type="STRING" id="400055.SAMN04490243_0235"/>
<keyword evidence="1" id="KW-1133">Transmembrane helix</keyword>
<feature type="transmembrane region" description="Helical" evidence="1">
    <location>
        <begin position="93"/>
        <end position="113"/>
    </location>
</feature>
<proteinExistence type="predicted"/>
<keyword evidence="1" id="KW-0812">Transmembrane</keyword>
<gene>
    <name evidence="2" type="ORF">SAMN04490243_0235</name>
</gene>
<organism evidence="2 3">
    <name type="scientific">Robiginitalea myxolifaciens</name>
    <dbReference type="NCBI Taxonomy" id="400055"/>
    <lineage>
        <taxon>Bacteria</taxon>
        <taxon>Pseudomonadati</taxon>
        <taxon>Bacteroidota</taxon>
        <taxon>Flavobacteriia</taxon>
        <taxon>Flavobacteriales</taxon>
        <taxon>Flavobacteriaceae</taxon>
        <taxon>Robiginitalea</taxon>
    </lineage>
</organism>
<dbReference type="OrthoDB" id="1048788at2"/>
<dbReference type="RefSeq" id="WP_092980019.1">
    <property type="nucleotide sequence ID" value="NZ_FOYQ01000001.1"/>
</dbReference>
<dbReference type="InterPro" id="IPR024294">
    <property type="entry name" value="DUF3810"/>
</dbReference>
<evidence type="ECO:0000313" key="3">
    <source>
        <dbReference type="Proteomes" id="UP000199534"/>
    </source>
</evidence>
<name>A0A1I6FNB7_9FLAO</name>
<evidence type="ECO:0000256" key="1">
    <source>
        <dbReference type="SAM" id="Phobius"/>
    </source>
</evidence>
<evidence type="ECO:0008006" key="4">
    <source>
        <dbReference type="Google" id="ProtNLM"/>
    </source>
</evidence>
<accession>A0A1I6FNB7</accession>
<dbReference type="EMBL" id="FOYQ01000001">
    <property type="protein sequence ID" value="SFR31453.1"/>
    <property type="molecule type" value="Genomic_DNA"/>
</dbReference>
<feature type="transmembrane region" description="Helical" evidence="1">
    <location>
        <begin position="56"/>
        <end position="81"/>
    </location>
</feature>
<keyword evidence="1" id="KW-0472">Membrane</keyword>